<dbReference type="InterPro" id="IPR000448">
    <property type="entry name" value="Rhabdo_ncapsid"/>
</dbReference>
<evidence type="ECO:0000313" key="14">
    <source>
        <dbReference type="EMBL" id="AJR28291.1"/>
    </source>
</evidence>
<dbReference type="GO" id="GO:0019029">
    <property type="term" value="C:helical viral capsid"/>
    <property type="evidence" value="ECO:0007669"/>
    <property type="project" value="UniProtKB-KW"/>
</dbReference>
<evidence type="ECO:0000256" key="4">
    <source>
        <dbReference type="ARBA" id="ARBA00022497"/>
    </source>
</evidence>
<evidence type="ECO:0000256" key="8">
    <source>
        <dbReference type="ARBA" id="ARBA00023086"/>
    </source>
</evidence>
<keyword evidence="15" id="KW-1185">Reference proteome</keyword>
<dbReference type="Proteomes" id="UP000502922">
    <property type="component" value="Segment"/>
</dbReference>
<dbReference type="GO" id="GO:0003723">
    <property type="term" value="F:RNA binding"/>
    <property type="evidence" value="ECO:0007669"/>
    <property type="project" value="UniProtKB-KW"/>
</dbReference>
<evidence type="ECO:0000256" key="2">
    <source>
        <dbReference type="ARBA" id="ARBA00004328"/>
    </source>
</evidence>
<sequence>MPLSIVSTLSGKKVDPLVVEDKEPLEYPSKYFTIHSEITIFKVQHSLKLNALAGGLIAQLNASVGSVEGARAFLTDYVSQFTQKLSEDWTSFGVPLGRADAEVHAFSYVAWKEGPDKYTTSGGNPVDDEKDLLCLAVYLCTVYRIGRTSIAEYRTRLVAAGDTFIRGIKANFVGLDNCLDFCDRWVQDQNYCKIVACIDLFFKKFKNHDIARIRFGTVAARFRECTALLSLAHYQDLVGMKIEQALRWIWIPRVAEQINNLMMPGQEVLDVTSLMPYMMDLGLSKRSPYSAASNPEWHMYVHFIGALMGFKRSVDARSLMVSGESNIMGNALVVAFVCRSRLTMERMYITQEEHEAVEKKRQQNASAAAALPTKSGTQEKAKKQEETKDDDSDAEEESEFEVDITGLPETQDPDMWFFFMKGEKFRIPDAIYDWGTFRAKAIASTIRKGSVGERLVLTFLGAQE</sequence>
<dbReference type="Pfam" id="PF00945">
    <property type="entry name" value="Rhabdo_ncap"/>
    <property type="match status" value="1"/>
</dbReference>
<dbReference type="InterPro" id="IPR035961">
    <property type="entry name" value="Rhabdovirus_nucleoprotein-like"/>
</dbReference>
<dbReference type="InterPro" id="IPR023330">
    <property type="entry name" value="Rhabdovirus_ncapsid_N"/>
</dbReference>
<evidence type="ECO:0000256" key="3">
    <source>
        <dbReference type="ARBA" id="ARBA00014389"/>
    </source>
</evidence>
<feature type="compositionally biased region" description="Acidic residues" evidence="12">
    <location>
        <begin position="387"/>
        <end position="402"/>
    </location>
</feature>
<dbReference type="GO" id="GO:1990904">
    <property type="term" value="C:ribonucleoprotein complex"/>
    <property type="evidence" value="ECO:0007669"/>
    <property type="project" value="UniProtKB-KW"/>
</dbReference>
<name>A0A0D3R130_9RHAB</name>
<evidence type="ECO:0000256" key="5">
    <source>
        <dbReference type="ARBA" id="ARBA00022561"/>
    </source>
</evidence>
<dbReference type="EMBL" id="KM204985">
    <property type="protein sequence ID" value="AJR28291.1"/>
    <property type="molecule type" value="Viral_cRNA"/>
</dbReference>
<dbReference type="SUPFAM" id="SSF140809">
    <property type="entry name" value="Rhabdovirus nucleoprotein-like"/>
    <property type="match status" value="1"/>
</dbReference>
<keyword evidence="8 14" id="KW-0543">Viral nucleoprotein</keyword>
<evidence type="ECO:0000256" key="10">
    <source>
        <dbReference type="ARBA" id="ARBA00023274"/>
    </source>
</evidence>
<evidence type="ECO:0000256" key="7">
    <source>
        <dbReference type="ARBA" id="ARBA00022884"/>
    </source>
</evidence>
<keyword evidence="5" id="KW-0167">Capsid protein</keyword>
<evidence type="ECO:0000313" key="15">
    <source>
        <dbReference type="Proteomes" id="UP000502922"/>
    </source>
</evidence>
<keyword evidence="4" id="KW-1139">Helical capsid protein</keyword>
<dbReference type="KEGG" id="vg:65101779"/>
<protein>
    <recommendedName>
        <fullName evidence="3">Nucleoprotein</fullName>
    </recommendedName>
    <alternativeName>
        <fullName evidence="11">Nucleocapsid protein</fullName>
    </alternativeName>
</protein>
<proteinExistence type="predicted"/>
<evidence type="ECO:0000256" key="6">
    <source>
        <dbReference type="ARBA" id="ARBA00022844"/>
    </source>
</evidence>
<keyword evidence="9" id="KW-1035">Host cytoplasm</keyword>
<evidence type="ECO:0000259" key="13">
    <source>
        <dbReference type="Pfam" id="PF00945"/>
    </source>
</evidence>
<reference evidence="14 15" key="1">
    <citation type="journal article" date="2015" name="PLoS Pathog.">
        <title>Evolution of genome size and complexity in the rhabdoviridae.</title>
        <authorList>
            <person name="Walker P.J."/>
            <person name="Firth C."/>
            <person name="Widen S.G."/>
            <person name="Blasdell K.R."/>
            <person name="Guzman H."/>
            <person name="Wood T.G."/>
            <person name="Paradkar P.N."/>
            <person name="Holmes E.C."/>
            <person name="Tesh R.B."/>
            <person name="Vasilakis N."/>
        </authorList>
    </citation>
    <scope>NUCLEOTIDE SEQUENCE [LARGE SCALE GENOMIC DNA]</scope>
    <source>
        <strain evidence="14 15">A-57</strain>
    </source>
</reference>
<evidence type="ECO:0000256" key="9">
    <source>
        <dbReference type="ARBA" id="ARBA00023200"/>
    </source>
</evidence>
<dbReference type="Gene3D" id="1.10.3610.10">
    <property type="entry name" value="Nucleoprotein"/>
    <property type="match status" value="1"/>
</dbReference>
<evidence type="ECO:0000256" key="12">
    <source>
        <dbReference type="SAM" id="MobiDB-lite"/>
    </source>
</evidence>
<evidence type="ECO:0000256" key="1">
    <source>
        <dbReference type="ARBA" id="ARBA00004192"/>
    </source>
</evidence>
<dbReference type="GeneID" id="65101779"/>
<keyword evidence="6" id="KW-0946">Virion</keyword>
<comment type="subcellular location">
    <subcellularLocation>
        <location evidence="1">Host cytoplasm</location>
    </subcellularLocation>
    <subcellularLocation>
        <location evidence="2">Virion</location>
    </subcellularLocation>
</comment>
<dbReference type="RefSeq" id="YP_010086558.1">
    <property type="nucleotide sequence ID" value="NC_055456.1"/>
</dbReference>
<feature type="compositionally biased region" description="Basic and acidic residues" evidence="12">
    <location>
        <begin position="377"/>
        <end position="386"/>
    </location>
</feature>
<evidence type="ECO:0000256" key="11">
    <source>
        <dbReference type="ARBA" id="ARBA00033344"/>
    </source>
</evidence>
<dbReference type="InterPro" id="IPR023331">
    <property type="entry name" value="Rhabdovirus_ncapsid_C"/>
</dbReference>
<dbReference type="GO" id="GO:0019013">
    <property type="term" value="C:viral nucleocapsid"/>
    <property type="evidence" value="ECO:0007669"/>
    <property type="project" value="UniProtKB-KW"/>
</dbReference>
<organism evidence="14 15">
    <name type="scientific">Kwatta virus</name>
    <dbReference type="NCBI Taxonomy" id="1272945"/>
    <lineage>
        <taxon>Viruses</taxon>
        <taxon>Riboviria</taxon>
        <taxon>Orthornavirae</taxon>
        <taxon>Negarnaviricota</taxon>
        <taxon>Haploviricotina</taxon>
        <taxon>Monjiviricetes</taxon>
        <taxon>Mononegavirales</taxon>
        <taxon>Rhabdoviridae</taxon>
        <taxon>Alpharhabdovirinae</taxon>
        <taxon>Sunrhavirus</taxon>
        <taxon>Sunrhavirus kwatta</taxon>
    </lineage>
</organism>
<feature type="region of interest" description="Disordered" evidence="12">
    <location>
        <begin position="358"/>
        <end position="408"/>
    </location>
</feature>
<keyword evidence="10" id="KW-0687">Ribonucleoprotein</keyword>
<keyword evidence="7" id="KW-0694">RNA-binding</keyword>
<dbReference type="Gene3D" id="1.10.3570.10">
    <property type="entry name" value="Rhabdovirus nucleocapsid protein like domain"/>
    <property type="match status" value="1"/>
</dbReference>
<accession>A0A0D3R130</accession>
<feature type="domain" description="Rhabdovirus nucleocapsid" evidence="13">
    <location>
        <begin position="19"/>
        <end position="388"/>
    </location>
</feature>
<dbReference type="GO" id="GO:0030430">
    <property type="term" value="C:host cell cytoplasm"/>
    <property type="evidence" value="ECO:0007669"/>
    <property type="project" value="UniProtKB-SubCell"/>
</dbReference>